<evidence type="ECO:0000256" key="1">
    <source>
        <dbReference type="SAM" id="Phobius"/>
    </source>
</evidence>
<keyword evidence="1" id="KW-1133">Transmembrane helix</keyword>
<dbReference type="RefSeq" id="WP_114246960.1">
    <property type="nucleotide sequence ID" value="NZ_CP027306.1"/>
</dbReference>
<dbReference type="AlphaFoldDB" id="A0A2Z5JK01"/>
<evidence type="ECO:0000313" key="2">
    <source>
        <dbReference type="EMBL" id="AXE80534.1"/>
    </source>
</evidence>
<proteinExistence type="predicted"/>
<dbReference type="EMBL" id="CP027306">
    <property type="protein sequence ID" value="AXE80534.1"/>
    <property type="molecule type" value="Genomic_DNA"/>
</dbReference>
<sequence>MIRWLQRRYPLLIRGSVAKRILEQFEADVAYLHTGRHPTPQLRIAVRRYERADSLGLIPVRILAAFLSYVLFVTNMTAFTSSMKGGGGRPLYLARRDFEANGHDLIGLLEQDPMRPIKVVGPYVSISIFLCFVLYFCYMMLRTATGGRLALSWKSRVRHRYLLVNRARQVVRACALAKRHPDKWTGRSSGKRSVGIAVNSLAREVGRAYRREAADAYRWPHRRKALKDHAGKVVAALRKAELRLDTDMPAAVSELSDLALIIADRYSRSMTGAMLDDHHLDGLEPVPDREPVRVAVIALVVAAAGAAIAFLELPSGAETYLTGGVGLALATLLYRGGATRATEIFEAVRGGPASP</sequence>
<feature type="transmembrane region" description="Helical" evidence="1">
    <location>
        <begin position="55"/>
        <end position="74"/>
    </location>
</feature>
<feature type="transmembrane region" description="Helical" evidence="1">
    <location>
        <begin position="292"/>
        <end position="311"/>
    </location>
</feature>
<dbReference type="Proteomes" id="UP000252698">
    <property type="component" value="Chromosome"/>
</dbReference>
<reference evidence="2 3" key="1">
    <citation type="journal article" date="2018" name="Front. Microbiol.">
        <title>Genome Sequencing of Streptomyces atratus SCSIOZH16 and Activation Production of Nocardamine via Metabolic Engineering.</title>
        <authorList>
            <person name="Li Y."/>
            <person name="Zhang C."/>
            <person name="Liu C."/>
            <person name="Ju J."/>
            <person name="Ma J."/>
        </authorList>
    </citation>
    <scope>NUCLEOTIDE SEQUENCE [LARGE SCALE GENOMIC DNA]</scope>
    <source>
        <strain evidence="2 3">SCSIO_ZH16</strain>
    </source>
</reference>
<organism evidence="2 3">
    <name type="scientific">Streptomyces atratus</name>
    <dbReference type="NCBI Taxonomy" id="1893"/>
    <lineage>
        <taxon>Bacteria</taxon>
        <taxon>Bacillati</taxon>
        <taxon>Actinomycetota</taxon>
        <taxon>Actinomycetes</taxon>
        <taxon>Kitasatosporales</taxon>
        <taxon>Streptomycetaceae</taxon>
        <taxon>Streptomyces</taxon>
    </lineage>
</organism>
<feature type="transmembrane region" description="Helical" evidence="1">
    <location>
        <begin position="317"/>
        <end position="334"/>
    </location>
</feature>
<name>A0A2Z5JK01_STRAR</name>
<accession>A0A2Z5JK01</accession>
<evidence type="ECO:0000313" key="3">
    <source>
        <dbReference type="Proteomes" id="UP000252698"/>
    </source>
</evidence>
<dbReference type="KEGG" id="sata:C5746_30235"/>
<feature type="transmembrane region" description="Helical" evidence="1">
    <location>
        <begin position="120"/>
        <end position="141"/>
    </location>
</feature>
<gene>
    <name evidence="2" type="ORF">C5746_30235</name>
</gene>
<dbReference type="GeneID" id="95522679"/>
<keyword evidence="1" id="KW-0812">Transmembrane</keyword>
<keyword evidence="1" id="KW-0472">Membrane</keyword>
<protein>
    <submittedName>
        <fullName evidence="2">Uncharacterized protein</fullName>
    </submittedName>
</protein>